<comment type="caution">
    <text evidence="2">The sequence shown here is derived from an EMBL/GenBank/DDBJ whole genome shotgun (WGS) entry which is preliminary data.</text>
</comment>
<dbReference type="RefSeq" id="WP_275109106.1">
    <property type="nucleotide sequence ID" value="NZ_JAKJSC010000001.1"/>
</dbReference>
<sequence>MKKNIFFLILFLVISIGAKAQASAEYLSFSIDQLVAKADSLVGKKVEVIGLVVHMCGVDGQKMKLKSPSGAILKIVPNNPKDSFDSELKKQLVSVQGIVEVKRIKKAYIDRMEKEGTLLCHIDQSPCKDKPWVNNKIETGADVEIVKKDIAKLRKIMADSGKNYINSICVHATKVCLLNN</sequence>
<feature type="signal peptide" evidence="1">
    <location>
        <begin position="1"/>
        <end position="20"/>
    </location>
</feature>
<reference evidence="2 3" key="1">
    <citation type="submission" date="2022-01" db="EMBL/GenBank/DDBJ databases">
        <title>Labilibaculum sp. nov, a marine bacterium isolated from Antarctica.</title>
        <authorList>
            <person name="Dai W."/>
        </authorList>
    </citation>
    <scope>NUCLEOTIDE SEQUENCE [LARGE SCALE GENOMIC DNA]</scope>
    <source>
        <strain evidence="2 3">DW002</strain>
    </source>
</reference>
<dbReference type="EMBL" id="JAKJSC010000001">
    <property type="protein sequence ID" value="MDE5417767.1"/>
    <property type="molecule type" value="Genomic_DNA"/>
</dbReference>
<evidence type="ECO:0000313" key="3">
    <source>
        <dbReference type="Proteomes" id="UP001528920"/>
    </source>
</evidence>
<feature type="chain" id="PRO_5047491727" evidence="1">
    <location>
        <begin position="21"/>
        <end position="180"/>
    </location>
</feature>
<keyword evidence="3" id="KW-1185">Reference proteome</keyword>
<evidence type="ECO:0000256" key="1">
    <source>
        <dbReference type="SAM" id="SignalP"/>
    </source>
</evidence>
<accession>A0ABT5VR66</accession>
<dbReference type="Proteomes" id="UP001528920">
    <property type="component" value="Unassembled WGS sequence"/>
</dbReference>
<name>A0ABT5VR66_9BACT</name>
<evidence type="ECO:0000313" key="2">
    <source>
        <dbReference type="EMBL" id="MDE5417767.1"/>
    </source>
</evidence>
<proteinExistence type="predicted"/>
<gene>
    <name evidence="2" type="ORF">L3049_07075</name>
</gene>
<organism evidence="2 3">
    <name type="scientific">Paralabilibaculum antarcticum</name>
    <dbReference type="NCBI Taxonomy" id="2912572"/>
    <lineage>
        <taxon>Bacteria</taxon>
        <taxon>Pseudomonadati</taxon>
        <taxon>Bacteroidota</taxon>
        <taxon>Bacteroidia</taxon>
        <taxon>Marinilabiliales</taxon>
        <taxon>Marinifilaceae</taxon>
        <taxon>Paralabilibaculum</taxon>
    </lineage>
</organism>
<protein>
    <submittedName>
        <fullName evidence="2">Uncharacterized protein</fullName>
    </submittedName>
</protein>
<keyword evidence="1" id="KW-0732">Signal</keyword>